<sequence length="271" mass="28962">MLIFLPPSEGKTPPQDAGAPPMDLGSLLLPGLSAQRLQVMRALIRVSGEDQAQEVLGVGNRVMPDVRANAELLSAPAAPAHEIYTGVLFEALDPASLDQRQLQRAGESVLVFSGLFGVTSLTDRIPAYRLSMGVTLHGSAGGEGPGAAPAKAPPGRLSSFWKASLERPVDALVGDQLVVDCRSSSYAQAYRSAPEQTLVVNSFTEHDGRRRVVTHFAKRARGLLAGMLLRAEESPGAPRSAEDVAELASQHWRVELHRSSGRSPHQLQLID</sequence>
<proteinExistence type="predicted"/>
<keyword evidence="3" id="KW-1185">Reference proteome</keyword>
<dbReference type="Pfam" id="PF03883">
    <property type="entry name" value="H2O2_YaaD"/>
    <property type="match status" value="1"/>
</dbReference>
<gene>
    <name evidence="2" type="ORF">H4W27_000931</name>
</gene>
<dbReference type="PANTHER" id="PTHR30283:SF4">
    <property type="entry name" value="PEROXIDE STRESS RESISTANCE PROTEIN YAAA"/>
    <property type="match status" value="1"/>
</dbReference>
<dbReference type="EMBL" id="JADBED010000001">
    <property type="protein sequence ID" value="MBE1523813.1"/>
    <property type="molecule type" value="Genomic_DNA"/>
</dbReference>
<dbReference type="InterPro" id="IPR005583">
    <property type="entry name" value="YaaA"/>
</dbReference>
<name>A0ABR9JDF5_9MICC</name>
<evidence type="ECO:0000256" key="1">
    <source>
        <dbReference type="SAM" id="MobiDB-lite"/>
    </source>
</evidence>
<reference evidence="2 3" key="1">
    <citation type="submission" date="2020-10" db="EMBL/GenBank/DDBJ databases">
        <title>Sequencing the genomes of 1000 actinobacteria strains.</title>
        <authorList>
            <person name="Klenk H.-P."/>
        </authorList>
    </citation>
    <scope>NUCLEOTIDE SEQUENCE [LARGE SCALE GENOMIC DNA]</scope>
    <source>
        <strain evidence="2 3">DSM 15666</strain>
    </source>
</reference>
<evidence type="ECO:0000313" key="2">
    <source>
        <dbReference type="EMBL" id="MBE1523813.1"/>
    </source>
</evidence>
<feature type="region of interest" description="Disordered" evidence="1">
    <location>
        <begin position="1"/>
        <end position="20"/>
    </location>
</feature>
<dbReference type="Proteomes" id="UP000643525">
    <property type="component" value="Unassembled WGS sequence"/>
</dbReference>
<evidence type="ECO:0000313" key="3">
    <source>
        <dbReference type="Proteomes" id="UP000643525"/>
    </source>
</evidence>
<dbReference type="PANTHER" id="PTHR30283">
    <property type="entry name" value="PEROXIDE STRESS RESPONSE PROTEIN YAAA"/>
    <property type="match status" value="1"/>
</dbReference>
<dbReference type="RefSeq" id="WP_192594910.1">
    <property type="nucleotide sequence ID" value="NZ_BAAALJ010000014.1"/>
</dbReference>
<protein>
    <submittedName>
        <fullName evidence="2">Cytoplasmic iron level regulating protein YaaA (DUF328/UPF0246 family)</fullName>
    </submittedName>
</protein>
<organism evidence="2 3">
    <name type="scientific">Nesterenkonia lutea</name>
    <dbReference type="NCBI Taxonomy" id="272919"/>
    <lineage>
        <taxon>Bacteria</taxon>
        <taxon>Bacillati</taxon>
        <taxon>Actinomycetota</taxon>
        <taxon>Actinomycetes</taxon>
        <taxon>Micrococcales</taxon>
        <taxon>Micrococcaceae</taxon>
        <taxon>Nesterenkonia</taxon>
    </lineage>
</organism>
<accession>A0ABR9JDF5</accession>
<comment type="caution">
    <text evidence="2">The sequence shown here is derived from an EMBL/GenBank/DDBJ whole genome shotgun (WGS) entry which is preliminary data.</text>
</comment>